<sequence length="222" mass="24223">MMRSAMVLVVGICVLVFSPFSAFASSGRSVPRSLVPQMFLYEERLEKARPTTVPGSVTWSIDMRTDARGHSDPVIQAHIAVPKRHLTAVLTLERNADPSVSASHLIELSFQIAPGFKGGGIYSLQSMSMKATEGDRGDTLIAVPAKVTDNLYMLALNDLPEARAKNLELLERQWIDLPISYQDGKRALLTLEKGADGERVFNQAIQAWASDDPARTDGGNAQ</sequence>
<evidence type="ECO:0000313" key="2">
    <source>
        <dbReference type="EMBL" id="PDT03318.1"/>
    </source>
</evidence>
<gene>
    <name evidence="2" type="ORF">CO666_14780</name>
</gene>
<evidence type="ECO:0008006" key="4">
    <source>
        <dbReference type="Google" id="ProtNLM"/>
    </source>
</evidence>
<evidence type="ECO:0000313" key="3">
    <source>
        <dbReference type="Proteomes" id="UP000220768"/>
    </source>
</evidence>
<feature type="signal peptide" evidence="1">
    <location>
        <begin position="1"/>
        <end position="24"/>
    </location>
</feature>
<comment type="caution">
    <text evidence="2">The sequence shown here is derived from an EMBL/GenBank/DDBJ whole genome shotgun (WGS) entry which is preliminary data.</text>
</comment>
<name>A0A2A6JAL6_9HYPH</name>
<proteinExistence type="predicted"/>
<keyword evidence="3" id="KW-1185">Reference proteome</keyword>
<protein>
    <recommendedName>
        <fullName evidence="4">Transcriptional regulator</fullName>
    </recommendedName>
</protein>
<keyword evidence="1" id="KW-0732">Signal</keyword>
<feature type="chain" id="PRO_5011975405" description="Transcriptional regulator" evidence="1">
    <location>
        <begin position="25"/>
        <end position="222"/>
    </location>
</feature>
<reference evidence="2 3" key="1">
    <citation type="submission" date="2017-09" db="EMBL/GenBank/DDBJ databases">
        <title>Comparative genomics of rhizobia isolated from Phaseolus vulgaris in China.</title>
        <authorList>
            <person name="Tong W."/>
        </authorList>
    </citation>
    <scope>NUCLEOTIDE SEQUENCE [LARGE SCALE GENOMIC DNA]</scope>
    <source>
        <strain evidence="2 3">C5</strain>
    </source>
</reference>
<accession>A0A2A6JAL6</accession>
<dbReference type="AlphaFoldDB" id="A0A2A6JAL6"/>
<evidence type="ECO:0000256" key="1">
    <source>
        <dbReference type="SAM" id="SignalP"/>
    </source>
</evidence>
<dbReference type="RefSeq" id="WP_097612852.1">
    <property type="nucleotide sequence ID" value="NZ_NWSV01000008.1"/>
</dbReference>
<dbReference type="Proteomes" id="UP000220768">
    <property type="component" value="Unassembled WGS sequence"/>
</dbReference>
<organism evidence="2 3">
    <name type="scientific">Rhizobium chutanense</name>
    <dbReference type="NCBI Taxonomy" id="2035448"/>
    <lineage>
        <taxon>Bacteria</taxon>
        <taxon>Pseudomonadati</taxon>
        <taxon>Pseudomonadota</taxon>
        <taxon>Alphaproteobacteria</taxon>
        <taxon>Hyphomicrobiales</taxon>
        <taxon>Rhizobiaceae</taxon>
        <taxon>Rhizobium/Agrobacterium group</taxon>
        <taxon>Rhizobium</taxon>
    </lineage>
</organism>
<dbReference type="EMBL" id="NWSV01000008">
    <property type="protein sequence ID" value="PDT03318.1"/>
    <property type="molecule type" value="Genomic_DNA"/>
</dbReference>